<accession>A0A154P6Q9</accession>
<protein>
    <submittedName>
        <fullName evidence="2">Uncharacterized protein</fullName>
    </submittedName>
</protein>
<evidence type="ECO:0000313" key="2">
    <source>
        <dbReference type="EMBL" id="KZC07531.1"/>
    </source>
</evidence>
<dbReference type="EMBL" id="KQ434827">
    <property type="protein sequence ID" value="KZC07531.1"/>
    <property type="molecule type" value="Genomic_DNA"/>
</dbReference>
<feature type="compositionally biased region" description="Basic and acidic residues" evidence="1">
    <location>
        <begin position="88"/>
        <end position="100"/>
    </location>
</feature>
<dbReference type="AlphaFoldDB" id="A0A154P6Q9"/>
<evidence type="ECO:0000256" key="1">
    <source>
        <dbReference type="SAM" id="MobiDB-lite"/>
    </source>
</evidence>
<evidence type="ECO:0000313" key="3">
    <source>
        <dbReference type="Proteomes" id="UP000076502"/>
    </source>
</evidence>
<keyword evidence="3" id="KW-1185">Reference proteome</keyword>
<reference evidence="2 3" key="1">
    <citation type="submission" date="2015-07" db="EMBL/GenBank/DDBJ databases">
        <title>The genome of Dufourea novaeangliae.</title>
        <authorList>
            <person name="Pan H."/>
            <person name="Kapheim K."/>
        </authorList>
    </citation>
    <scope>NUCLEOTIDE SEQUENCE [LARGE SCALE GENOMIC DNA]</scope>
    <source>
        <strain evidence="2">0120121106</strain>
        <tissue evidence="2">Whole body</tissue>
    </source>
</reference>
<gene>
    <name evidence="2" type="ORF">WN55_08302</name>
</gene>
<organism evidence="2 3">
    <name type="scientific">Dufourea novaeangliae</name>
    <name type="common">Sweat bee</name>
    <dbReference type="NCBI Taxonomy" id="178035"/>
    <lineage>
        <taxon>Eukaryota</taxon>
        <taxon>Metazoa</taxon>
        <taxon>Ecdysozoa</taxon>
        <taxon>Arthropoda</taxon>
        <taxon>Hexapoda</taxon>
        <taxon>Insecta</taxon>
        <taxon>Pterygota</taxon>
        <taxon>Neoptera</taxon>
        <taxon>Endopterygota</taxon>
        <taxon>Hymenoptera</taxon>
        <taxon>Apocrita</taxon>
        <taxon>Aculeata</taxon>
        <taxon>Apoidea</taxon>
        <taxon>Anthophila</taxon>
        <taxon>Halictidae</taxon>
        <taxon>Rophitinae</taxon>
        <taxon>Dufourea</taxon>
    </lineage>
</organism>
<proteinExistence type="predicted"/>
<dbReference type="Proteomes" id="UP000076502">
    <property type="component" value="Unassembled WGS sequence"/>
</dbReference>
<feature type="region of interest" description="Disordered" evidence="1">
    <location>
        <begin position="88"/>
        <end position="113"/>
    </location>
</feature>
<name>A0A154P6Q9_DUFNO</name>
<feature type="region of interest" description="Disordered" evidence="1">
    <location>
        <begin position="138"/>
        <end position="181"/>
    </location>
</feature>
<sequence length="181" mass="20558">MMALITRRRGANAYVPKGYELELARRRRIEAKLEKVRELIDLSSPRKASDVAPLNEWTKRQGGLQQPIRLLPLYGGLPIDIIREREEAKRQNERHDRGREGPGLAKPAGPRKHTVAVHTFGREWLLLYSSPAIKSEVVAPGGSVDPPRQTLKRILPPNLDKLQKAKEDRPEGRRPAMFDLV</sequence>
<feature type="compositionally biased region" description="Basic and acidic residues" evidence="1">
    <location>
        <begin position="161"/>
        <end position="181"/>
    </location>
</feature>